<feature type="compositionally biased region" description="Polar residues" evidence="1">
    <location>
        <begin position="1044"/>
        <end position="1054"/>
    </location>
</feature>
<feature type="compositionally biased region" description="Polar residues" evidence="1">
    <location>
        <begin position="593"/>
        <end position="623"/>
    </location>
</feature>
<feature type="region of interest" description="Disordered" evidence="1">
    <location>
        <begin position="565"/>
        <end position="649"/>
    </location>
</feature>
<feature type="region of interest" description="Disordered" evidence="1">
    <location>
        <begin position="374"/>
        <end position="423"/>
    </location>
</feature>
<evidence type="ECO:0000313" key="4">
    <source>
        <dbReference type="Proteomes" id="UP000010472"/>
    </source>
</evidence>
<name>K9W890_9CYAN</name>
<sequence length="1054" mass="118817">MISNTIKGKSFSGCVKYVMNQSGAEMLDTNMSGRNALEMIAEFQIGRVINSNVKNIVFHASLSAAPGEELSNDTWRDLARDYLEGMGFDDNQYIVVRHHEPEDNGKHDHSHVHIVASRVKLTAECVSDSWDYLRSLNLMRELEQKYDLVPTPHHLSNQKEQHNPTKGEIRVLYQQQQEFEEGKRTEPPQPSARMKLQALIDELTQKPTTMTDLIDKLQSTGVEVRIKQTRNNIIQGISFAHPDWEHGFKGSDLGKHYSWAGLQTHKSVSFDPVRDAEAIANSATNSRASINKKIAAKHLQIEVADGIAGTVTAESQTASTRVSDTSATARSNRGVEICDRTIESADLQSDPGKQLVETAVSQLDRNTEQLTTAVSQLDRSTDDFSRRLERTNSNSRKRTEQSERELATAPIGARAENTAAREKPAKQFDLAKELNQLGSAVHEFNAELSLQIGRNRSAGSDSRTASSTARSSQPTASPTTGISAADISQQFEEINRIHDGIRRRRRTAAQEPVATTEFEQGANSLNATIDSLNQLNGYIAEGIKQLNAEGEGRTTQHREEIHFVRAEHDVSLASDRREDHQSGRVSGVLHGEGQNTSTPGLSGETNQGTRNSAKTNDDTSTTGADARTKSDEKAGSLWGIKGTKSQGQKPSNISLDAFLAILSIRQPQYHFYSSYAPSENTPEKKLEAYKITKSELVQAKKQWESSPVWEQRQNWERNLITKAFESFISSEQKNSSFVRASFSYPPYEATLSNGKTLEIHSQYSRSISYKTHRDHQANECTIEPKYQQDFLLPGQQLEINHEAEQQLENNIQENQQLVEQKPKELDTTRNQESNSLNPEPATPVLPTKRLELPKDTLAAIDYLDKIYHELVTEVKQDNNFTLRDDLDVGVALFALNEGYSNKDVKHILLRSPKSQDFQHDPKAFEKFYAYREERLAIALTLKQLEDDPKQNKRVTIVDSIVEELFKTIKYGQSQVEDNYTFKRVGNTCTVIAHDERGEVFKLNGKWIEKCNLTDEDVRQWQQISEKLKEKEQERQNSLPRYIPSPSNEQKQLEL</sequence>
<accession>K9W890</accession>
<dbReference type="Proteomes" id="UP000010472">
    <property type="component" value="Plasmid pCRI9333.05"/>
</dbReference>
<geneLocation type="plasmid" evidence="3 4">
    <name>pCRI9333.05</name>
</geneLocation>
<dbReference type="HOGENOM" id="CLU_290316_0_0_3"/>
<evidence type="ECO:0000259" key="2">
    <source>
        <dbReference type="Pfam" id="PF03432"/>
    </source>
</evidence>
<dbReference type="PATRIC" id="fig|1173022.3.peg.5324"/>
<dbReference type="KEGG" id="cep:Cri9333_4934"/>
<keyword evidence="4" id="KW-1185">Reference proteome</keyword>
<dbReference type="OrthoDB" id="423968at2"/>
<dbReference type="AlphaFoldDB" id="K9W890"/>
<evidence type="ECO:0000313" key="3">
    <source>
        <dbReference type="EMBL" id="AFZ15690.1"/>
    </source>
</evidence>
<organism evidence="3 4">
    <name type="scientific">Crinalium epipsammum PCC 9333</name>
    <dbReference type="NCBI Taxonomy" id="1173022"/>
    <lineage>
        <taxon>Bacteria</taxon>
        <taxon>Bacillati</taxon>
        <taxon>Cyanobacteriota</taxon>
        <taxon>Cyanophyceae</taxon>
        <taxon>Gomontiellales</taxon>
        <taxon>Gomontiellaceae</taxon>
        <taxon>Crinalium</taxon>
    </lineage>
</organism>
<protein>
    <submittedName>
        <fullName evidence="3">Relaxase/mobilization nuclease family protein</fullName>
    </submittedName>
</protein>
<feature type="compositionally biased region" description="Basic and acidic residues" evidence="1">
    <location>
        <begin position="565"/>
        <end position="582"/>
    </location>
</feature>
<dbReference type="InterPro" id="IPR005094">
    <property type="entry name" value="Endonuclease_MobA/VirD2"/>
</dbReference>
<dbReference type="Pfam" id="PF03432">
    <property type="entry name" value="Relaxase"/>
    <property type="match status" value="1"/>
</dbReference>
<feature type="compositionally biased region" description="Low complexity" evidence="1">
    <location>
        <begin position="456"/>
        <end position="480"/>
    </location>
</feature>
<proteinExistence type="predicted"/>
<evidence type="ECO:0000256" key="1">
    <source>
        <dbReference type="SAM" id="MobiDB-lite"/>
    </source>
</evidence>
<feature type="domain" description="MobA/VirD2-like nuclease" evidence="2">
    <location>
        <begin position="17"/>
        <end position="148"/>
    </location>
</feature>
<feature type="region of interest" description="Disordered" evidence="1">
    <location>
        <begin position="822"/>
        <end position="847"/>
    </location>
</feature>
<dbReference type="EMBL" id="CP003625">
    <property type="protein sequence ID" value="AFZ15690.1"/>
    <property type="molecule type" value="Genomic_DNA"/>
</dbReference>
<reference evidence="3 4" key="1">
    <citation type="submission" date="2012-06" db="EMBL/GenBank/DDBJ databases">
        <title>Finished plasmid 5 of genome of Crinalium epipsammum PCC 9333.</title>
        <authorList>
            <consortium name="US DOE Joint Genome Institute"/>
            <person name="Gugger M."/>
            <person name="Coursin T."/>
            <person name="Rippka R."/>
            <person name="Tandeau De Marsac N."/>
            <person name="Huntemann M."/>
            <person name="Wei C.-L."/>
            <person name="Han J."/>
            <person name="Detter J.C."/>
            <person name="Han C."/>
            <person name="Tapia R."/>
            <person name="Davenport K."/>
            <person name="Daligault H."/>
            <person name="Erkkila T."/>
            <person name="Gu W."/>
            <person name="Munk A.C.C."/>
            <person name="Teshima H."/>
            <person name="Xu Y."/>
            <person name="Chain P."/>
            <person name="Chen A."/>
            <person name="Krypides N."/>
            <person name="Mavromatis K."/>
            <person name="Markowitz V."/>
            <person name="Szeto E."/>
            <person name="Ivanova N."/>
            <person name="Mikhailova N."/>
            <person name="Ovchinnikova G."/>
            <person name="Pagani I."/>
            <person name="Pati A."/>
            <person name="Goodwin L."/>
            <person name="Peters L."/>
            <person name="Pitluck S."/>
            <person name="Woyke T."/>
            <person name="Kerfeld C."/>
        </authorList>
    </citation>
    <scope>NUCLEOTIDE SEQUENCE [LARGE SCALE GENOMIC DNA]</scope>
    <source>
        <strain evidence="3 4">PCC 9333</strain>
        <plasmid evidence="4">Plasmid pCRI9333.05</plasmid>
    </source>
</reference>
<gene>
    <name evidence="3" type="ORF">Cri9333_4934</name>
</gene>
<feature type="region of interest" description="Disordered" evidence="1">
    <location>
        <begin position="455"/>
        <end position="489"/>
    </location>
</feature>
<keyword evidence="3" id="KW-0614">Plasmid</keyword>
<feature type="region of interest" description="Disordered" evidence="1">
    <location>
        <begin position="1028"/>
        <end position="1054"/>
    </location>
</feature>
<feature type="compositionally biased region" description="Basic and acidic residues" evidence="1">
    <location>
        <begin position="397"/>
        <end position="406"/>
    </location>
</feature>
<dbReference type="RefSeq" id="WP_015180070.1">
    <property type="nucleotide sequence ID" value="NC_019736.1"/>
</dbReference>
<feature type="compositionally biased region" description="Basic and acidic residues" evidence="1">
    <location>
        <begin position="379"/>
        <end position="390"/>
    </location>
</feature>